<dbReference type="EMBL" id="PFBZ01000196">
    <property type="protein sequence ID" value="PIT86177.1"/>
    <property type="molecule type" value="Genomic_DNA"/>
</dbReference>
<sequence>MLKLLGILLAGIIILLPQSVGAVTPLVPVVQLPQINFDLLNRVSCQIDASQISYRTGGENRLEFSGRYTTPDDMLAPIRIELFDQNGVLLYTEEGETPLFVEAFDPDNGANTIQFPNGDIVSRIDFPIHTRSKVTLKVMMNGIPCGGVTHTVVDPLTCAFHGKLTRVDDNTNVLEFAMNYTSPDDRRVQEQDIPYSLSVSYAGDIVERYEGNTFLIEDARSVAFHDGDIVASTQLHLNNQNKVYIYGSLGGRKCATAELSVVRPPINLPFNLSDILPGTLLDNPAEQIPVEQQDDNAAEVQNQDTGVEDEQEALEEPVIQDDVSVAAGSCRVVAEGIRDTDGNLYIATGLRYANLPVHQLTYQLIGYALSNETDTHIVSGPLQVDTGGTGFMQGSLFTFDPAGPNDTYVIQGLVKNLICEPAVFEAPKAVETTATARRLQDTQGNA</sequence>
<proteinExistence type="predicted"/>
<dbReference type="AlphaFoldDB" id="A0A2M6W048"/>
<reference evidence="2" key="1">
    <citation type="submission" date="2017-09" db="EMBL/GenBank/DDBJ databases">
        <title>Depth-based differentiation of microbial function through sediment-hosted aquifers and enrichment of novel symbionts in the deep terrestrial subsurface.</title>
        <authorList>
            <person name="Probst A.J."/>
            <person name="Ladd B."/>
            <person name="Jarett J.K."/>
            <person name="Geller-Mcgrath D.E."/>
            <person name="Sieber C.M.K."/>
            <person name="Emerson J.B."/>
            <person name="Anantharaman K."/>
            <person name="Thomas B.C."/>
            <person name="Malmstrom R."/>
            <person name="Stieglmeier M."/>
            <person name="Klingl A."/>
            <person name="Woyke T."/>
            <person name="Ryan C.M."/>
            <person name="Banfield J.F."/>
        </authorList>
    </citation>
    <scope>NUCLEOTIDE SEQUENCE [LARGE SCALE GENOMIC DNA]</scope>
</reference>
<protein>
    <submittedName>
        <fullName evidence="1">Uncharacterized protein</fullName>
    </submittedName>
</protein>
<accession>A0A2M6W048</accession>
<evidence type="ECO:0000313" key="2">
    <source>
        <dbReference type="Proteomes" id="UP000229362"/>
    </source>
</evidence>
<feature type="non-terminal residue" evidence="1">
    <location>
        <position position="446"/>
    </location>
</feature>
<dbReference type="Proteomes" id="UP000229362">
    <property type="component" value="Unassembled WGS sequence"/>
</dbReference>
<organism evidence="1 2">
    <name type="scientific">Candidatus Magasanikbacteria bacterium CG10_big_fil_rev_8_21_14_0_10_43_6</name>
    <dbReference type="NCBI Taxonomy" id="1974650"/>
    <lineage>
        <taxon>Bacteria</taxon>
        <taxon>Candidatus Magasanikiibacteriota</taxon>
    </lineage>
</organism>
<comment type="caution">
    <text evidence="1">The sequence shown here is derived from an EMBL/GenBank/DDBJ whole genome shotgun (WGS) entry which is preliminary data.</text>
</comment>
<evidence type="ECO:0000313" key="1">
    <source>
        <dbReference type="EMBL" id="PIT86177.1"/>
    </source>
</evidence>
<name>A0A2M6W048_9BACT</name>
<gene>
    <name evidence="1" type="ORF">COU33_04580</name>
</gene>